<keyword evidence="1" id="KW-0472">Membrane</keyword>
<evidence type="ECO:0000313" key="2">
    <source>
        <dbReference type="EMBL" id="KPN62919.1"/>
    </source>
</evidence>
<keyword evidence="1" id="KW-0812">Transmembrane</keyword>
<sequence length="125" mass="13692">MTWLALLLTSAIAGMLYYKIKVRPRRVRISFYVGVIQLGLGSLSALATTIAPISPISCVIGGVGVYINPIITLIDVVMLLSVIPTKLRANDRLQILIYVAFIVARIALHIMAGAVHYWAFSYCTI</sequence>
<gene>
    <name evidence="2" type="ORF">AKJ29_01885</name>
</gene>
<keyword evidence="3" id="KW-1185">Reference proteome</keyword>
<name>A0A0P7I1W2_9RHOB</name>
<evidence type="ECO:0000313" key="3">
    <source>
        <dbReference type="Proteomes" id="UP000050471"/>
    </source>
</evidence>
<dbReference type="EMBL" id="LKBA01000008">
    <property type="protein sequence ID" value="KPN62919.1"/>
    <property type="molecule type" value="Genomic_DNA"/>
</dbReference>
<dbReference type="AlphaFoldDB" id="A0A0P7I1W2"/>
<dbReference type="Proteomes" id="UP000050471">
    <property type="component" value="Unassembled WGS sequence"/>
</dbReference>
<reference evidence="2 3" key="1">
    <citation type="submission" date="2015-09" db="EMBL/GenBank/DDBJ databases">
        <title>Draft genome sequence of Aliiroseovarius crassostreae CV919-312TSm, the causative agent of Roseovarius Oyster Disease (formerly Juvenile Oyster Disease).</title>
        <authorList>
            <person name="Kessner L."/>
            <person name="Spinard E."/>
            <person name="Nelson D."/>
        </authorList>
    </citation>
    <scope>NUCLEOTIDE SEQUENCE [LARGE SCALE GENOMIC DNA]</scope>
    <source>
        <strain evidence="2 3">CV919-312</strain>
    </source>
</reference>
<dbReference type="RefSeq" id="WP_040175962.1">
    <property type="nucleotide sequence ID" value="NZ_FPBS01000082.1"/>
</dbReference>
<keyword evidence="1" id="KW-1133">Transmembrane helix</keyword>
<comment type="caution">
    <text evidence="2">The sequence shown here is derived from an EMBL/GenBank/DDBJ whole genome shotgun (WGS) entry which is preliminary data.</text>
</comment>
<feature type="transmembrane region" description="Helical" evidence="1">
    <location>
        <begin position="59"/>
        <end position="83"/>
    </location>
</feature>
<accession>A0A0P7I1W2</accession>
<protein>
    <submittedName>
        <fullName evidence="2">Uncharacterized protein</fullName>
    </submittedName>
</protein>
<organism evidence="2 3">
    <name type="scientific">Aliiroseovarius crassostreae</name>
    <dbReference type="NCBI Taxonomy" id="154981"/>
    <lineage>
        <taxon>Bacteria</taxon>
        <taxon>Pseudomonadati</taxon>
        <taxon>Pseudomonadota</taxon>
        <taxon>Alphaproteobacteria</taxon>
        <taxon>Rhodobacterales</taxon>
        <taxon>Paracoccaceae</taxon>
        <taxon>Aliiroseovarius</taxon>
    </lineage>
</organism>
<feature type="transmembrane region" description="Helical" evidence="1">
    <location>
        <begin position="29"/>
        <end position="53"/>
    </location>
</feature>
<feature type="transmembrane region" description="Helical" evidence="1">
    <location>
        <begin position="95"/>
        <end position="119"/>
    </location>
</feature>
<evidence type="ECO:0000256" key="1">
    <source>
        <dbReference type="SAM" id="Phobius"/>
    </source>
</evidence>
<proteinExistence type="predicted"/>